<dbReference type="PROSITE" id="PS50011">
    <property type="entry name" value="PROTEIN_KINASE_DOM"/>
    <property type="match status" value="1"/>
</dbReference>
<dbReference type="PANTHER" id="PTHR12894">
    <property type="entry name" value="CNH DOMAIN CONTAINING"/>
    <property type="match status" value="1"/>
</dbReference>
<dbReference type="GO" id="GO:0034058">
    <property type="term" value="P:endosomal vesicle fusion"/>
    <property type="evidence" value="ECO:0007669"/>
    <property type="project" value="TreeGrafter"/>
</dbReference>
<evidence type="ECO:0000313" key="4">
    <source>
        <dbReference type="Proteomes" id="UP001497744"/>
    </source>
</evidence>
<dbReference type="PANTHER" id="PTHR12894:SF27">
    <property type="entry name" value="TRANSFORMING GROWTH FACTOR-BETA RECEPTOR-ASSOCIATED PROTEIN 1"/>
    <property type="match status" value="1"/>
</dbReference>
<feature type="region of interest" description="Disordered" evidence="1">
    <location>
        <begin position="896"/>
        <end position="1087"/>
    </location>
</feature>
<dbReference type="GO" id="GO:0005737">
    <property type="term" value="C:cytoplasm"/>
    <property type="evidence" value="ECO:0007669"/>
    <property type="project" value="TreeGrafter"/>
</dbReference>
<feature type="region of interest" description="Disordered" evidence="1">
    <location>
        <begin position="1871"/>
        <end position="1903"/>
    </location>
</feature>
<evidence type="ECO:0000259" key="2">
    <source>
        <dbReference type="PROSITE" id="PS50011"/>
    </source>
</evidence>
<keyword evidence="4" id="KW-1185">Reference proteome</keyword>
<feature type="compositionally biased region" description="Low complexity" evidence="1">
    <location>
        <begin position="1003"/>
        <end position="1013"/>
    </location>
</feature>
<sequence length="1903" mass="211665">MSDRGAFPSGTAAAGGEQRFAAVTPIIEQLSAPDGGEDLYAGGVSNTDRTDLLNRIMLEQETSGHPDVESPRRLDPNANRLCGFASLKTKTFDKNFKDLEGLNRKNELLHFSEKYLYSNRYTPKLEALKRLVEPGRYTARGESEADWGQSQGQPHSKRRLELQDEGAERASSSSRLRVGSGSDPVPHDRPDNSSDPSQSVSSGLGSSGVGEGSQEVWNRRLGFPVGAQSARRNVVTVVPGNEVTTGSRKKRITIPKAAYERREESDEQPKKVSLGVVGNAEEEEAPGNEYGDPESWLYIIENHIEKLTNNVELCAKAIVNPNALLTQMESIRPAWMPPEIFYLYCLKPVGMDPHEFLELIQKHNLEGLKVALHKFNLVNTNAMGYVLDAEHETFRELAKLNRMHKRLANEEEIYSKILANMMENFNSQVEDLLQTTRQDLRLAAGDTYLQYGSIKNITTWQKGDAVVREKGFSHDRASKEKLKTLQRMQEVFGEGENVSCESSADEAKYIYYMKLLQDMEESERDELKQQLARDRTQALAEYSVGHSEVVAHEVQVLEPPFKPANCLAWKVVGVSCRSIIWKMYNTTECMPVIYKMRMLGGADEAAVKTLSETYAEAFSTVKKLKERLRNSKRIKFAKGFEVRADCVVERMEFFRDVPVSELIERTTQMTLSERFAHGQVIVREIAKLVNQLQGIDFVLPLKSSRVYLSAGGVRLSVGIPQALLSAEARKVLREHEKTTIASLLWGKGVEWYLPPEAKGNPAFSRDPLEVSKAHVWMIGKILYEVTCQTPISRVALDYNEVKLCEDADTRSFLLLCLCGDAKKRPALEELLRHPFMKRHKANYGGCGGARWRTGAGTLGPVGVGKVQCAVEILGDIETIVINKINRTEKGVADYEQNENYEGSLRESSGRRHPRSRRNGGLRQGGRPPLDGELQGHGRRVVLQQPRHRQRRGRAVRLPGVGGGGRWATRSELSRTNAVAEPRGAGRVQVREGERPQHRADLPAGAAGVAAGAQRQRRPLRSQRLLQGEARAAGQKRDVRRAEPGGGARRSGGGGQVAERAEAARPLLPGGGRQSQPLRGGGGQAGVAALHHGRRGGFERLLARRGDCRRDQGGLLRGGRRGRDLPRALQQRADGRRPGRRGAGADGRLHGRGRDGGVPEHRDLLQHRDAELVAEEHDTLAQLAGGAGVRAAVRHRGHGGPADRGIRRPRPAVVPDDRPDQRQAHALHAGAGCGDHRHAQRGGGAEAQRVPPALHLVDLYFSPGDAVKGAERRIAHTVAGWVRFSDLNFPLAFQHFTLGEVDIVHLLTFWNHYAEVEVPESHVRNAEVPPLLRRFIPGSVGIGQFVEQRYRELKDVLPPKTTASKLLEMANVSFAAFLLKHFSPKALMQKSAAAADDFSRRLVATIEKTNLLLLAECDDPKCSVIINRPQEETFLDLDVCGEHLVRMNKSEVLARLLIKKERYKEAMEIMARYVKDKLGSTASEEATMEIKSVCCQLASCLNMLIETSQRDSAEGNMGAMPEKEINEILNTHLPILLASYPNAALDVLTKNHAMLPFSTDEVIAMIGQHAPQGHSASNIGMRIKYLEDLVITKKRGSRHENTLLAKHYISELIAHKKAKDAKGDSVGRTLWQLLESNSDFDMAELEAALVKLDVVEASVLVHNKFNRHEAALRTLFERWDRADRLKVCEAYCLCFGDVEPLYDAVAKETPFKRFFSNFDYWMGKAGEWPLAGHHIYRVNSSDTSIDRLLLQLLVIIVDNSEGDAECVYLARDLLAKYMPLCMHHSVLNGSAIVELIPEEWNFAVLAPVFTQLQLKALHEQRTMAMKRGLTRSLRSQTARHLYKLTCVPPITIDASSACAICQEPIKIGMSIAIPPPNQKEGSQRQGPRQHRLMHEQCAKSVHDK</sequence>
<feature type="region of interest" description="Disordered" evidence="1">
    <location>
        <begin position="1109"/>
        <end position="1158"/>
    </location>
</feature>
<feature type="region of interest" description="Disordered" evidence="1">
    <location>
        <begin position="1194"/>
        <end position="1218"/>
    </location>
</feature>
<dbReference type="InterPro" id="IPR000719">
    <property type="entry name" value="Prot_kinase_dom"/>
</dbReference>
<dbReference type="InterPro" id="IPR032914">
    <property type="entry name" value="Vam6/VPS39/TRAP1"/>
</dbReference>
<reference evidence="3 4" key="1">
    <citation type="submission" date="2021-06" db="EMBL/GenBank/DDBJ databases">
        <title>Genome sequence of Babesia caballi.</title>
        <authorList>
            <person name="Yamagishi J."/>
            <person name="Kidaka T."/>
            <person name="Ochi A."/>
        </authorList>
    </citation>
    <scope>NUCLEOTIDE SEQUENCE [LARGE SCALE GENOMIC DNA]</scope>
    <source>
        <strain evidence="3">USDA-D6B2</strain>
    </source>
</reference>
<feature type="region of interest" description="Disordered" evidence="1">
    <location>
        <begin position="141"/>
        <end position="213"/>
    </location>
</feature>
<dbReference type="EMBL" id="BPLF01000006">
    <property type="protein sequence ID" value="GIX66127.1"/>
    <property type="molecule type" value="Genomic_DNA"/>
</dbReference>
<feature type="domain" description="Protein kinase" evidence="2">
    <location>
        <begin position="486"/>
        <end position="836"/>
    </location>
</feature>
<feature type="compositionally biased region" description="Basic residues" evidence="1">
    <location>
        <begin position="910"/>
        <end position="919"/>
    </location>
</feature>
<feature type="compositionally biased region" description="Basic and acidic residues" evidence="1">
    <location>
        <begin position="1891"/>
        <end position="1903"/>
    </location>
</feature>
<dbReference type="GO" id="GO:0005524">
    <property type="term" value="F:ATP binding"/>
    <property type="evidence" value="ECO:0007669"/>
    <property type="project" value="InterPro"/>
</dbReference>
<feature type="compositionally biased region" description="Low complexity" evidence="1">
    <location>
        <begin position="193"/>
        <end position="204"/>
    </location>
</feature>
<dbReference type="GO" id="GO:0006914">
    <property type="term" value="P:autophagy"/>
    <property type="evidence" value="ECO:0007669"/>
    <property type="project" value="TreeGrafter"/>
</dbReference>
<dbReference type="GO" id="GO:0016020">
    <property type="term" value="C:membrane"/>
    <property type="evidence" value="ECO:0007669"/>
    <property type="project" value="TreeGrafter"/>
</dbReference>
<evidence type="ECO:0000313" key="3">
    <source>
        <dbReference type="EMBL" id="GIX66127.1"/>
    </source>
</evidence>
<feature type="compositionally biased region" description="Gly residues" evidence="1">
    <location>
        <begin position="1068"/>
        <end position="1084"/>
    </location>
</feature>
<feature type="compositionally biased region" description="Basic residues" evidence="1">
    <location>
        <begin position="945"/>
        <end position="954"/>
    </location>
</feature>
<organism evidence="3 4">
    <name type="scientific">Babesia caballi</name>
    <dbReference type="NCBI Taxonomy" id="5871"/>
    <lineage>
        <taxon>Eukaryota</taxon>
        <taxon>Sar</taxon>
        <taxon>Alveolata</taxon>
        <taxon>Apicomplexa</taxon>
        <taxon>Aconoidasida</taxon>
        <taxon>Piroplasmida</taxon>
        <taxon>Babesiidae</taxon>
        <taxon>Babesia</taxon>
    </lineage>
</organism>
<dbReference type="SUPFAM" id="SSF56112">
    <property type="entry name" value="Protein kinase-like (PK-like)"/>
    <property type="match status" value="1"/>
</dbReference>
<dbReference type="GO" id="GO:0004672">
    <property type="term" value="F:protein kinase activity"/>
    <property type="evidence" value="ECO:0007669"/>
    <property type="project" value="InterPro"/>
</dbReference>
<proteinExistence type="predicted"/>
<dbReference type="RefSeq" id="XP_067718196.1">
    <property type="nucleotide sequence ID" value="XM_067862095.1"/>
</dbReference>
<feature type="compositionally biased region" description="Gly residues" evidence="1">
    <location>
        <begin position="1043"/>
        <end position="1055"/>
    </location>
</feature>
<dbReference type="Proteomes" id="UP001497744">
    <property type="component" value="Unassembled WGS sequence"/>
</dbReference>
<evidence type="ECO:0000256" key="1">
    <source>
        <dbReference type="SAM" id="MobiDB-lite"/>
    </source>
</evidence>
<protein>
    <submittedName>
        <fullName evidence="3">Vam6/Vps39-like protein</fullName>
    </submittedName>
</protein>
<dbReference type="InterPro" id="IPR011009">
    <property type="entry name" value="Kinase-like_dom_sf"/>
</dbReference>
<dbReference type="Gene3D" id="1.10.510.10">
    <property type="entry name" value="Transferase(Phosphotransferase) domain 1"/>
    <property type="match status" value="1"/>
</dbReference>
<comment type="caution">
    <text evidence="3">The sequence shown here is derived from an EMBL/GenBank/DDBJ whole genome shotgun (WGS) entry which is preliminary data.</text>
</comment>
<feature type="compositionally biased region" description="Basic and acidic residues" evidence="1">
    <location>
        <begin position="1146"/>
        <end position="1158"/>
    </location>
</feature>
<gene>
    <name evidence="3" type="ORF">BcabD6B2_55630</name>
</gene>
<name>A0AAV4M0X4_BABCB</name>
<feature type="compositionally biased region" description="Basic and acidic residues" evidence="1">
    <location>
        <begin position="159"/>
        <end position="168"/>
    </location>
</feature>
<feature type="compositionally biased region" description="Basic and acidic residues" evidence="1">
    <location>
        <begin position="988"/>
        <end position="1000"/>
    </location>
</feature>
<accession>A0AAV4M0X4</accession>
<dbReference type="GeneID" id="94197608"/>
<feature type="compositionally biased region" description="Low complexity" evidence="1">
    <location>
        <begin position="171"/>
        <end position="182"/>
    </location>
</feature>